<dbReference type="Pfam" id="PF00578">
    <property type="entry name" value="AhpC-TSA"/>
    <property type="match status" value="1"/>
</dbReference>
<dbReference type="EC" id="1.11.1.24" evidence="3"/>
<comment type="function">
    <text evidence="1">Thiol-specific peroxidase that catalyzes the reduction of hydrogen peroxide and organic hydroperoxides to water and alcohols, respectively. Plays a role in cell protection against oxidative stress by detoxifying peroxides and as sensor of hydrogen peroxide-mediated signaling events.</text>
</comment>
<dbReference type="InterPro" id="IPR000866">
    <property type="entry name" value="AhpC/TSA"/>
</dbReference>
<keyword evidence="5" id="KW-0049">Antioxidant</keyword>
<dbReference type="CDD" id="cd03017">
    <property type="entry name" value="PRX_BCP"/>
    <property type="match status" value="1"/>
</dbReference>
<evidence type="ECO:0000256" key="5">
    <source>
        <dbReference type="ARBA" id="ARBA00022862"/>
    </source>
</evidence>
<keyword evidence="4 14" id="KW-0575">Peroxidase</keyword>
<evidence type="ECO:0000256" key="10">
    <source>
        <dbReference type="ARBA" id="ARBA00038489"/>
    </source>
</evidence>
<dbReference type="PANTHER" id="PTHR42801:SF4">
    <property type="entry name" value="AHPC_TSA FAMILY PROTEIN"/>
    <property type="match status" value="1"/>
</dbReference>
<keyword evidence="8" id="KW-0676">Redox-active center</keyword>
<evidence type="ECO:0000256" key="8">
    <source>
        <dbReference type="ARBA" id="ARBA00023284"/>
    </source>
</evidence>
<dbReference type="GO" id="GO:0140824">
    <property type="term" value="F:thioredoxin-dependent peroxiredoxin activity"/>
    <property type="evidence" value="ECO:0007669"/>
    <property type="project" value="UniProtKB-EC"/>
</dbReference>
<proteinExistence type="inferred from homology"/>
<evidence type="ECO:0000313" key="14">
    <source>
        <dbReference type="EMBL" id="MDN5200022.1"/>
    </source>
</evidence>
<evidence type="ECO:0000256" key="1">
    <source>
        <dbReference type="ARBA" id="ARBA00003330"/>
    </source>
</evidence>
<evidence type="ECO:0000256" key="2">
    <source>
        <dbReference type="ARBA" id="ARBA00011245"/>
    </source>
</evidence>
<evidence type="ECO:0000256" key="6">
    <source>
        <dbReference type="ARBA" id="ARBA00023002"/>
    </source>
</evidence>
<keyword evidence="6 14" id="KW-0560">Oxidoreductase</keyword>
<evidence type="ECO:0000256" key="7">
    <source>
        <dbReference type="ARBA" id="ARBA00023157"/>
    </source>
</evidence>
<dbReference type="RefSeq" id="WP_346750049.1">
    <property type="nucleotide sequence ID" value="NZ_JAUJEA010000001.1"/>
</dbReference>
<dbReference type="InterPro" id="IPR036249">
    <property type="entry name" value="Thioredoxin-like_sf"/>
</dbReference>
<dbReference type="EMBL" id="JAUJEA010000001">
    <property type="protein sequence ID" value="MDN5200022.1"/>
    <property type="molecule type" value="Genomic_DNA"/>
</dbReference>
<dbReference type="Gene3D" id="3.40.30.10">
    <property type="entry name" value="Glutaredoxin"/>
    <property type="match status" value="1"/>
</dbReference>
<name>A0ABT8KH37_9BACT</name>
<feature type="domain" description="Thioredoxin" evidence="13">
    <location>
        <begin position="3"/>
        <end position="149"/>
    </location>
</feature>
<comment type="caution">
    <text evidence="14">The sequence shown here is derived from an EMBL/GenBank/DDBJ whole genome shotgun (WGS) entry which is preliminary data.</text>
</comment>
<reference evidence="14" key="1">
    <citation type="submission" date="2023-06" db="EMBL/GenBank/DDBJ databases">
        <title>Genomic of Parafulvivirga corallium.</title>
        <authorList>
            <person name="Wang G."/>
        </authorList>
    </citation>
    <scope>NUCLEOTIDE SEQUENCE</scope>
    <source>
        <strain evidence="14">BMA10</strain>
    </source>
</reference>
<dbReference type="NCBIfam" id="NF006960">
    <property type="entry name" value="PRK09437.1"/>
    <property type="match status" value="1"/>
</dbReference>
<evidence type="ECO:0000259" key="13">
    <source>
        <dbReference type="PROSITE" id="PS51352"/>
    </source>
</evidence>
<accession>A0ABT8KH37</accession>
<evidence type="ECO:0000313" key="15">
    <source>
        <dbReference type="Proteomes" id="UP001172082"/>
    </source>
</evidence>
<evidence type="ECO:0000256" key="11">
    <source>
        <dbReference type="ARBA" id="ARBA00042639"/>
    </source>
</evidence>
<gene>
    <name evidence="14" type="primary">bcp</name>
    <name evidence="14" type="ORF">QQ008_01585</name>
</gene>
<dbReference type="PIRSF" id="PIRSF000239">
    <property type="entry name" value="AHPC"/>
    <property type="match status" value="1"/>
</dbReference>
<evidence type="ECO:0000256" key="9">
    <source>
        <dbReference type="ARBA" id="ARBA00032824"/>
    </source>
</evidence>
<comment type="similarity">
    <text evidence="10">Belongs to the peroxiredoxin family. BCP/PrxQ subfamily.</text>
</comment>
<dbReference type="PANTHER" id="PTHR42801">
    <property type="entry name" value="THIOREDOXIN-DEPENDENT PEROXIDE REDUCTASE"/>
    <property type="match status" value="1"/>
</dbReference>
<dbReference type="InterPro" id="IPR024706">
    <property type="entry name" value="Peroxiredoxin_AhpC-typ"/>
</dbReference>
<protein>
    <recommendedName>
        <fullName evidence="3">thioredoxin-dependent peroxiredoxin</fullName>
        <ecNumber evidence="3">1.11.1.24</ecNumber>
    </recommendedName>
    <alternativeName>
        <fullName evidence="9">Thioredoxin peroxidase</fullName>
    </alternativeName>
    <alternativeName>
        <fullName evidence="11">Thioredoxin-dependent peroxiredoxin Bcp</fullName>
    </alternativeName>
</protein>
<evidence type="ECO:0000256" key="12">
    <source>
        <dbReference type="ARBA" id="ARBA00049091"/>
    </source>
</evidence>
<organism evidence="14 15">
    <name type="scientific">Splendidivirga corallicola</name>
    <dbReference type="NCBI Taxonomy" id="3051826"/>
    <lineage>
        <taxon>Bacteria</taxon>
        <taxon>Pseudomonadati</taxon>
        <taxon>Bacteroidota</taxon>
        <taxon>Cytophagia</taxon>
        <taxon>Cytophagales</taxon>
        <taxon>Splendidivirgaceae</taxon>
        <taxon>Splendidivirga</taxon>
    </lineage>
</organism>
<dbReference type="InterPro" id="IPR013766">
    <property type="entry name" value="Thioredoxin_domain"/>
</dbReference>
<dbReference type="PROSITE" id="PS51352">
    <property type="entry name" value="THIOREDOXIN_2"/>
    <property type="match status" value="1"/>
</dbReference>
<dbReference type="SUPFAM" id="SSF52833">
    <property type="entry name" value="Thioredoxin-like"/>
    <property type="match status" value="1"/>
</dbReference>
<evidence type="ECO:0000256" key="3">
    <source>
        <dbReference type="ARBA" id="ARBA00013017"/>
    </source>
</evidence>
<dbReference type="InterPro" id="IPR050924">
    <property type="entry name" value="Peroxiredoxin_BCP/PrxQ"/>
</dbReference>
<keyword evidence="7" id="KW-1015">Disulfide bond</keyword>
<evidence type="ECO:0000256" key="4">
    <source>
        <dbReference type="ARBA" id="ARBA00022559"/>
    </source>
</evidence>
<keyword evidence="15" id="KW-1185">Reference proteome</keyword>
<dbReference type="Proteomes" id="UP001172082">
    <property type="component" value="Unassembled WGS sequence"/>
</dbReference>
<sequence>MNFEIGQKAPAFEGKDQDGKIIKLSDYKGKKVVLFFYPADNTPTCTVEACNLRDNYDQLIEQGYEVVGISTDGEKSHQKFINKFDLPYRLIADTDRKIHDLYDTWKEKSMFGKKFMGTVRTTFVIDENGNFTKIIEKVKSKDHANQILN</sequence>
<comment type="catalytic activity">
    <reaction evidence="12">
        <text>a hydroperoxide + [thioredoxin]-dithiol = an alcohol + [thioredoxin]-disulfide + H2O</text>
        <dbReference type="Rhea" id="RHEA:62620"/>
        <dbReference type="Rhea" id="RHEA-COMP:10698"/>
        <dbReference type="Rhea" id="RHEA-COMP:10700"/>
        <dbReference type="ChEBI" id="CHEBI:15377"/>
        <dbReference type="ChEBI" id="CHEBI:29950"/>
        <dbReference type="ChEBI" id="CHEBI:30879"/>
        <dbReference type="ChEBI" id="CHEBI:35924"/>
        <dbReference type="ChEBI" id="CHEBI:50058"/>
        <dbReference type="EC" id="1.11.1.24"/>
    </reaction>
</comment>
<comment type="subunit">
    <text evidence="2">Monomer.</text>
</comment>